<evidence type="ECO:0000256" key="4">
    <source>
        <dbReference type="ARBA" id="ARBA00022989"/>
    </source>
</evidence>
<keyword evidence="6 8" id="KW-0472">Membrane</keyword>
<dbReference type="PANTHER" id="PTHR21212">
    <property type="entry name" value="BERNARDINELLI-SEIP CONGENITAL LIPODYSTROPHY 2 HOMOLOG BSCL2 PROTEIN"/>
    <property type="match status" value="1"/>
</dbReference>
<reference evidence="9 10" key="1">
    <citation type="journal article" date="2018" name="New Phytol.">
        <title>Comparative genomics and transcriptomics depict ericoid mycorrhizal fungi as versatile saprotrophs and plant mutualists.</title>
        <authorList>
            <person name="Martino E."/>
            <person name="Morin E."/>
            <person name="Grelet G.A."/>
            <person name="Kuo A."/>
            <person name="Kohler A."/>
            <person name="Daghino S."/>
            <person name="Barry K.W."/>
            <person name="Cichocki N."/>
            <person name="Clum A."/>
            <person name="Dockter R.B."/>
            <person name="Hainaut M."/>
            <person name="Kuo R.C."/>
            <person name="LaButti K."/>
            <person name="Lindahl B.D."/>
            <person name="Lindquist E.A."/>
            <person name="Lipzen A."/>
            <person name="Khouja H.R."/>
            <person name="Magnuson J."/>
            <person name="Murat C."/>
            <person name="Ohm R.A."/>
            <person name="Singer S.W."/>
            <person name="Spatafora J.W."/>
            <person name="Wang M."/>
            <person name="Veneault-Fourrey C."/>
            <person name="Henrissat B."/>
            <person name="Grigoriev I.V."/>
            <person name="Martin F.M."/>
            <person name="Perotto S."/>
        </authorList>
    </citation>
    <scope>NUCLEOTIDE SEQUENCE [LARGE SCALE GENOMIC DNA]</scope>
    <source>
        <strain evidence="9 10">ATCC 22711</strain>
    </source>
</reference>
<name>A0A2T3AY33_AMORE</name>
<evidence type="ECO:0000256" key="5">
    <source>
        <dbReference type="ARBA" id="ARBA00023098"/>
    </source>
</evidence>
<protein>
    <recommendedName>
        <fullName evidence="11">Seipin</fullName>
    </recommendedName>
</protein>
<dbReference type="GO" id="GO:0006629">
    <property type="term" value="P:lipid metabolic process"/>
    <property type="evidence" value="ECO:0007669"/>
    <property type="project" value="UniProtKB-KW"/>
</dbReference>
<evidence type="ECO:0000256" key="2">
    <source>
        <dbReference type="ARBA" id="ARBA00022692"/>
    </source>
</evidence>
<gene>
    <name evidence="9" type="ORF">M430DRAFT_29006</name>
</gene>
<evidence type="ECO:0000256" key="3">
    <source>
        <dbReference type="ARBA" id="ARBA00022824"/>
    </source>
</evidence>
<evidence type="ECO:0000256" key="6">
    <source>
        <dbReference type="ARBA" id="ARBA00023136"/>
    </source>
</evidence>
<keyword evidence="5" id="KW-0443">Lipid metabolism</keyword>
<dbReference type="OrthoDB" id="3990054at2759"/>
<dbReference type="STRING" id="857342.A0A2T3AY33"/>
<comment type="subcellular location">
    <subcellularLocation>
        <location evidence="1">Endoplasmic reticulum membrane</location>
        <topology evidence="1">Multi-pass membrane protein</topology>
    </subcellularLocation>
</comment>
<dbReference type="GO" id="GO:0140042">
    <property type="term" value="P:lipid droplet formation"/>
    <property type="evidence" value="ECO:0007669"/>
    <property type="project" value="UniProtKB-ARBA"/>
</dbReference>
<feature type="compositionally biased region" description="Acidic residues" evidence="7">
    <location>
        <begin position="275"/>
        <end position="285"/>
    </location>
</feature>
<dbReference type="AlphaFoldDB" id="A0A2T3AY33"/>
<dbReference type="InterPro" id="IPR009617">
    <property type="entry name" value="Seipin"/>
</dbReference>
<evidence type="ECO:0000256" key="7">
    <source>
        <dbReference type="SAM" id="MobiDB-lite"/>
    </source>
</evidence>
<dbReference type="Proteomes" id="UP000241818">
    <property type="component" value="Unassembled WGS sequence"/>
</dbReference>
<dbReference type="PANTHER" id="PTHR21212:SF0">
    <property type="entry name" value="SEIPIN"/>
    <property type="match status" value="1"/>
</dbReference>
<dbReference type="CDD" id="cd23995">
    <property type="entry name" value="Seipin_BSCL2_like"/>
    <property type="match status" value="1"/>
</dbReference>
<proteinExistence type="predicted"/>
<feature type="transmembrane region" description="Helical" evidence="8">
    <location>
        <begin position="20"/>
        <end position="46"/>
    </location>
</feature>
<keyword evidence="3" id="KW-0256">Endoplasmic reticulum</keyword>
<dbReference type="EMBL" id="KZ679013">
    <property type="protein sequence ID" value="PSS14986.1"/>
    <property type="molecule type" value="Genomic_DNA"/>
</dbReference>
<dbReference type="Pfam" id="PF06775">
    <property type="entry name" value="Seipin"/>
    <property type="match status" value="1"/>
</dbReference>
<organism evidence="9 10">
    <name type="scientific">Amorphotheca resinae ATCC 22711</name>
    <dbReference type="NCBI Taxonomy" id="857342"/>
    <lineage>
        <taxon>Eukaryota</taxon>
        <taxon>Fungi</taxon>
        <taxon>Dikarya</taxon>
        <taxon>Ascomycota</taxon>
        <taxon>Pezizomycotina</taxon>
        <taxon>Leotiomycetes</taxon>
        <taxon>Helotiales</taxon>
        <taxon>Amorphothecaceae</taxon>
        <taxon>Amorphotheca</taxon>
    </lineage>
</organism>
<feature type="transmembrane region" description="Helical" evidence="8">
    <location>
        <begin position="231"/>
        <end position="260"/>
    </location>
</feature>
<keyword evidence="4 8" id="KW-1133">Transmembrane helix</keyword>
<dbReference type="RefSeq" id="XP_024719585.1">
    <property type="nucleotide sequence ID" value="XM_024865838.1"/>
</dbReference>
<dbReference type="GO" id="GO:0005789">
    <property type="term" value="C:endoplasmic reticulum membrane"/>
    <property type="evidence" value="ECO:0007669"/>
    <property type="project" value="UniProtKB-SubCell"/>
</dbReference>
<accession>A0A2T3AY33</accession>
<feature type="region of interest" description="Disordered" evidence="7">
    <location>
        <begin position="271"/>
        <end position="392"/>
    </location>
</feature>
<evidence type="ECO:0000256" key="1">
    <source>
        <dbReference type="ARBA" id="ARBA00004477"/>
    </source>
</evidence>
<dbReference type="GeneID" id="36573919"/>
<feature type="compositionally biased region" description="Acidic residues" evidence="7">
    <location>
        <begin position="293"/>
        <end position="306"/>
    </location>
</feature>
<evidence type="ECO:0008006" key="11">
    <source>
        <dbReference type="Google" id="ProtNLM"/>
    </source>
</evidence>
<evidence type="ECO:0000313" key="9">
    <source>
        <dbReference type="EMBL" id="PSS14986.1"/>
    </source>
</evidence>
<evidence type="ECO:0000313" key="10">
    <source>
        <dbReference type="Proteomes" id="UP000241818"/>
    </source>
</evidence>
<evidence type="ECO:0000256" key="8">
    <source>
        <dbReference type="SAM" id="Phobius"/>
    </source>
</evidence>
<keyword evidence="10" id="KW-1185">Reference proteome</keyword>
<dbReference type="InParanoid" id="A0A2T3AY33"/>
<keyword evidence="2 8" id="KW-0812">Transmembrane</keyword>
<sequence length="392" mass="43353">MDLLLKPVRLATSKPARQTYLNTVLFMITSAILLGLAVIAYVLFYFNYVPQIGVERVVHLQYGDGPHPYGIASLDSSLVHDQAYDISLSLHVPRSPPNLAAGNFMLSLSLLSPSYTPASTPSSPPSPPTIPSSVILFSTRRPALLTYTSRLISLSSRLLTLPLYLLNLKLESETLHVPMAESLRFGRGAIPAHLLLELQAVAGAQLQVYDARVRFTARFAGLRWVMYNYRFVAAGVFISAFWGVEMLCAGVGWVVIRALFAPKHIKTKKEKMIKEEEEEGTDEDEDKRVKKEEEEEEGLLEEDPDLSDTPRTFPTYGRQAPLRYIPKVKREDIEDENDGVEEQQRQEADDENEDEGVGLRTDSGIGTSFSEGVGGAGLARRRSRGGRVGGGS</sequence>